<feature type="chain" id="PRO_5046506174" description="Thiol:disulfide interchange protein DsbA" evidence="8">
    <location>
        <begin position="26"/>
        <end position="214"/>
    </location>
</feature>
<keyword evidence="5" id="KW-0574">Periplasm</keyword>
<dbReference type="Gene3D" id="3.40.30.10">
    <property type="entry name" value="Glutaredoxin"/>
    <property type="match status" value="1"/>
</dbReference>
<dbReference type="SUPFAM" id="SSF52833">
    <property type="entry name" value="Thioredoxin-like"/>
    <property type="match status" value="1"/>
</dbReference>
<protein>
    <recommendedName>
        <fullName evidence="3">Thiol:disulfide interchange protein DsbA</fullName>
    </recommendedName>
</protein>
<evidence type="ECO:0000256" key="1">
    <source>
        <dbReference type="ARBA" id="ARBA00004418"/>
    </source>
</evidence>
<reference evidence="10 11" key="1">
    <citation type="submission" date="2022-06" db="EMBL/GenBank/DDBJ databases">
        <title>Ideonella sp. NS12-5 Genome sequencing and assembly.</title>
        <authorList>
            <person name="Jung Y."/>
        </authorList>
    </citation>
    <scope>NUCLEOTIDE SEQUENCE [LARGE SCALE GENOMIC DNA]</scope>
    <source>
        <strain evidence="10 11">NS12-5</strain>
    </source>
</reference>
<comment type="caution">
    <text evidence="10">The sequence shown here is derived from an EMBL/GenBank/DDBJ whole genome shotgun (WGS) entry which is preliminary data.</text>
</comment>
<accession>A0ABT1BQA7</accession>
<keyword evidence="4 8" id="KW-0732">Signal</keyword>
<comment type="similarity">
    <text evidence="2">Belongs to the thioredoxin family. DsbA subfamily.</text>
</comment>
<dbReference type="InterPro" id="IPR001853">
    <property type="entry name" value="DSBA-like_thioredoxin_dom"/>
</dbReference>
<evidence type="ECO:0000256" key="4">
    <source>
        <dbReference type="ARBA" id="ARBA00022729"/>
    </source>
</evidence>
<dbReference type="PROSITE" id="PS51352">
    <property type="entry name" value="THIOREDOXIN_2"/>
    <property type="match status" value="1"/>
</dbReference>
<sequence>MNRRDFSLHLTGLAGLVSLSGPALAQGAPVEGKDFQRVSPPVPMAPTGKVEVVEFFWYGCPHCNALEPSLEAWVKRLPPTVHFERVAATFTPMHSYHARIYYALELMGKVEAFHTKVFAAMHVQHQRLDKDADVAAFFIAQGLDGQKVVQTMKSFTVEGKLRQAKALAQGYKIDGVPTLGIQGRFTTSAAMTGSEPRLYATADMLIAQVGKSLG</sequence>
<dbReference type="InterPro" id="IPR023205">
    <property type="entry name" value="DsbA/DsbL"/>
</dbReference>
<dbReference type="InterPro" id="IPR013766">
    <property type="entry name" value="Thioredoxin_domain"/>
</dbReference>
<evidence type="ECO:0000256" key="8">
    <source>
        <dbReference type="SAM" id="SignalP"/>
    </source>
</evidence>
<dbReference type="Pfam" id="PF01323">
    <property type="entry name" value="DSBA"/>
    <property type="match status" value="1"/>
</dbReference>
<keyword evidence="6" id="KW-1015">Disulfide bond</keyword>
<dbReference type="CDD" id="cd03019">
    <property type="entry name" value="DsbA_DsbA"/>
    <property type="match status" value="1"/>
</dbReference>
<dbReference type="InterPro" id="IPR050824">
    <property type="entry name" value="Thiol_disulfide_DsbA"/>
</dbReference>
<proteinExistence type="inferred from homology"/>
<dbReference type="PROSITE" id="PS00194">
    <property type="entry name" value="THIOREDOXIN_1"/>
    <property type="match status" value="1"/>
</dbReference>
<evidence type="ECO:0000256" key="3">
    <source>
        <dbReference type="ARBA" id="ARBA00013831"/>
    </source>
</evidence>
<feature type="signal peptide" evidence="8">
    <location>
        <begin position="1"/>
        <end position="25"/>
    </location>
</feature>
<organism evidence="10 11">
    <name type="scientific">Ideonella oryzae</name>
    <dbReference type="NCBI Taxonomy" id="2937441"/>
    <lineage>
        <taxon>Bacteria</taxon>
        <taxon>Pseudomonadati</taxon>
        <taxon>Pseudomonadota</taxon>
        <taxon>Betaproteobacteria</taxon>
        <taxon>Burkholderiales</taxon>
        <taxon>Sphaerotilaceae</taxon>
        <taxon>Ideonella</taxon>
    </lineage>
</organism>
<comment type="subcellular location">
    <subcellularLocation>
        <location evidence="1">Periplasm</location>
    </subcellularLocation>
</comment>
<dbReference type="PANTHER" id="PTHR35891:SF3">
    <property type="entry name" value="THIOL:DISULFIDE INTERCHANGE PROTEIN DSBL"/>
    <property type="match status" value="1"/>
</dbReference>
<keyword evidence="7" id="KW-0676">Redox-active center</keyword>
<evidence type="ECO:0000313" key="10">
    <source>
        <dbReference type="EMBL" id="MCO5977752.1"/>
    </source>
</evidence>
<evidence type="ECO:0000256" key="7">
    <source>
        <dbReference type="ARBA" id="ARBA00023284"/>
    </source>
</evidence>
<name>A0ABT1BQA7_9BURK</name>
<gene>
    <name evidence="10" type="ORF">M0L44_13670</name>
</gene>
<feature type="domain" description="Thioredoxin" evidence="9">
    <location>
        <begin position="15"/>
        <end position="166"/>
    </location>
</feature>
<evidence type="ECO:0000313" key="11">
    <source>
        <dbReference type="Proteomes" id="UP001204851"/>
    </source>
</evidence>
<evidence type="ECO:0000256" key="2">
    <source>
        <dbReference type="ARBA" id="ARBA00005791"/>
    </source>
</evidence>
<keyword evidence="11" id="KW-1185">Reference proteome</keyword>
<dbReference type="InterPro" id="IPR036249">
    <property type="entry name" value="Thioredoxin-like_sf"/>
</dbReference>
<dbReference type="Proteomes" id="UP001204851">
    <property type="component" value="Unassembled WGS sequence"/>
</dbReference>
<dbReference type="PANTHER" id="PTHR35891">
    <property type="entry name" value="THIOL:DISULFIDE INTERCHANGE PROTEIN DSBA"/>
    <property type="match status" value="1"/>
</dbReference>
<dbReference type="EMBL" id="JAMXMC010000007">
    <property type="protein sequence ID" value="MCO5977752.1"/>
    <property type="molecule type" value="Genomic_DNA"/>
</dbReference>
<dbReference type="RefSeq" id="WP_252770258.1">
    <property type="nucleotide sequence ID" value="NZ_JAMXMC010000007.1"/>
</dbReference>
<dbReference type="InterPro" id="IPR017937">
    <property type="entry name" value="Thioredoxin_CS"/>
</dbReference>
<evidence type="ECO:0000256" key="5">
    <source>
        <dbReference type="ARBA" id="ARBA00022764"/>
    </source>
</evidence>
<evidence type="ECO:0000256" key="6">
    <source>
        <dbReference type="ARBA" id="ARBA00023157"/>
    </source>
</evidence>
<evidence type="ECO:0000259" key="9">
    <source>
        <dbReference type="PROSITE" id="PS51352"/>
    </source>
</evidence>